<dbReference type="EMBL" id="JBCEWA010000012">
    <property type="protein sequence ID" value="MEL5989409.1"/>
    <property type="molecule type" value="Genomic_DNA"/>
</dbReference>
<keyword evidence="2" id="KW-1185">Reference proteome</keyword>
<dbReference type="Pfam" id="PF10850">
    <property type="entry name" value="DUF2653"/>
    <property type="match status" value="1"/>
</dbReference>
<accession>A0ABU9LQH9</accession>
<evidence type="ECO:0000313" key="2">
    <source>
        <dbReference type="Proteomes" id="UP001398420"/>
    </source>
</evidence>
<gene>
    <name evidence="1" type="ORF">AAF454_13430</name>
</gene>
<proteinExistence type="predicted"/>
<evidence type="ECO:0000313" key="1">
    <source>
        <dbReference type="EMBL" id="MEL5989409.1"/>
    </source>
</evidence>
<protein>
    <submittedName>
        <fullName evidence="1">DUF2653 family protein</fullName>
    </submittedName>
</protein>
<organism evidence="1 2">
    <name type="scientific">Kurthia gibsonii</name>
    <dbReference type="NCBI Taxonomy" id="33946"/>
    <lineage>
        <taxon>Bacteria</taxon>
        <taxon>Bacillati</taxon>
        <taxon>Bacillota</taxon>
        <taxon>Bacilli</taxon>
        <taxon>Bacillales</taxon>
        <taxon>Caryophanaceae</taxon>
        <taxon>Kurthia</taxon>
    </lineage>
</organism>
<sequence length="96" mass="11010">MEIVIPEQDVINSICLYHAREKNIIPEDVEVELMYDDELGFEAEAFSNGMSTLYKEGNMISALRVWVEDYLNMNPFSTSIRLELDDEQGIIAYAAE</sequence>
<dbReference type="GeneID" id="97822363"/>
<dbReference type="RefSeq" id="WP_068455658.1">
    <property type="nucleotide sequence ID" value="NZ_BJOB01000058.1"/>
</dbReference>
<dbReference type="InterPro" id="IPR020516">
    <property type="entry name" value="Uncharacterised_YxcD"/>
</dbReference>
<comment type="caution">
    <text evidence="1">The sequence shown here is derived from an EMBL/GenBank/DDBJ whole genome shotgun (WGS) entry which is preliminary data.</text>
</comment>
<dbReference type="Proteomes" id="UP001398420">
    <property type="component" value="Unassembled WGS sequence"/>
</dbReference>
<reference evidence="1 2" key="1">
    <citation type="submission" date="2024-04" db="EMBL/GenBank/DDBJ databases">
        <authorList>
            <person name="Wu Y.S."/>
            <person name="Zhang L."/>
        </authorList>
    </citation>
    <scope>NUCLEOTIDE SEQUENCE [LARGE SCALE GENOMIC DNA]</scope>
    <source>
        <strain evidence="1 2">KG-01</strain>
    </source>
</reference>
<name>A0ABU9LQH9_9BACL</name>